<accession>W7LS48</accession>
<protein>
    <submittedName>
        <fullName evidence="2">Uncharacterized protein</fullName>
    </submittedName>
</protein>
<evidence type="ECO:0000256" key="1">
    <source>
        <dbReference type="SAM" id="MobiDB-lite"/>
    </source>
</evidence>
<feature type="region of interest" description="Disordered" evidence="1">
    <location>
        <begin position="74"/>
        <end position="118"/>
    </location>
</feature>
<evidence type="ECO:0000313" key="2">
    <source>
        <dbReference type="EMBL" id="EWG41983.1"/>
    </source>
</evidence>
<dbReference type="VEuPathDB" id="FungiDB:FVEG_15373"/>
<gene>
    <name evidence="2" type="ORF">FVEG_15373</name>
</gene>
<reference evidence="2 3" key="1">
    <citation type="journal article" date="2010" name="Nature">
        <title>Comparative genomics reveals mobile pathogenicity chromosomes in Fusarium.</title>
        <authorList>
            <person name="Ma L.J."/>
            <person name="van der Does H.C."/>
            <person name="Borkovich K.A."/>
            <person name="Coleman J.J."/>
            <person name="Daboussi M.J."/>
            <person name="Di Pietro A."/>
            <person name="Dufresne M."/>
            <person name="Freitag M."/>
            <person name="Grabherr M."/>
            <person name="Henrissat B."/>
            <person name="Houterman P.M."/>
            <person name="Kang S."/>
            <person name="Shim W.B."/>
            <person name="Woloshuk C."/>
            <person name="Xie X."/>
            <person name="Xu J.R."/>
            <person name="Antoniw J."/>
            <person name="Baker S.E."/>
            <person name="Bluhm B.H."/>
            <person name="Breakspear A."/>
            <person name="Brown D.W."/>
            <person name="Butchko R.A."/>
            <person name="Chapman S."/>
            <person name="Coulson R."/>
            <person name="Coutinho P.M."/>
            <person name="Danchin E.G."/>
            <person name="Diener A."/>
            <person name="Gale L.R."/>
            <person name="Gardiner D.M."/>
            <person name="Goff S."/>
            <person name="Hammond-Kosack K.E."/>
            <person name="Hilburn K."/>
            <person name="Hua-Van A."/>
            <person name="Jonkers W."/>
            <person name="Kazan K."/>
            <person name="Kodira C.D."/>
            <person name="Koehrsen M."/>
            <person name="Kumar L."/>
            <person name="Lee Y.H."/>
            <person name="Li L."/>
            <person name="Manners J.M."/>
            <person name="Miranda-Saavedra D."/>
            <person name="Mukherjee M."/>
            <person name="Park G."/>
            <person name="Park J."/>
            <person name="Park S.Y."/>
            <person name="Proctor R.H."/>
            <person name="Regev A."/>
            <person name="Ruiz-Roldan M.C."/>
            <person name="Sain D."/>
            <person name="Sakthikumar S."/>
            <person name="Sykes S."/>
            <person name="Schwartz D.C."/>
            <person name="Turgeon B.G."/>
            <person name="Wapinski I."/>
            <person name="Yoder O."/>
            <person name="Young S."/>
            <person name="Zeng Q."/>
            <person name="Zhou S."/>
            <person name="Galagan J."/>
            <person name="Cuomo C.A."/>
            <person name="Kistler H.C."/>
            <person name="Rep M."/>
        </authorList>
    </citation>
    <scope>NUCLEOTIDE SEQUENCE [LARGE SCALE GENOMIC DNA]</scope>
    <source>
        <strain evidence="3">M3125 / FGSC 7600</strain>
    </source>
</reference>
<dbReference type="EMBL" id="DS022245">
    <property type="protein sequence ID" value="EWG41983.1"/>
    <property type="molecule type" value="Genomic_DNA"/>
</dbReference>
<dbReference type="AlphaFoldDB" id="W7LS48"/>
<organism evidence="2 3">
    <name type="scientific">Gibberella moniliformis (strain M3125 / FGSC 7600)</name>
    <name type="common">Maize ear and stalk rot fungus</name>
    <name type="synonym">Fusarium verticillioides</name>
    <dbReference type="NCBI Taxonomy" id="334819"/>
    <lineage>
        <taxon>Eukaryota</taxon>
        <taxon>Fungi</taxon>
        <taxon>Dikarya</taxon>
        <taxon>Ascomycota</taxon>
        <taxon>Pezizomycotina</taxon>
        <taxon>Sordariomycetes</taxon>
        <taxon>Hypocreomycetidae</taxon>
        <taxon>Hypocreales</taxon>
        <taxon>Nectriaceae</taxon>
        <taxon>Fusarium</taxon>
        <taxon>Fusarium fujikuroi species complex</taxon>
    </lineage>
</organism>
<sequence length="118" mass="13065">MGSQEGSILLSEVTSLTRARRLYDVFEKEMELSTATSSNKSLEDPCNIWVSYVQSENKIKRKKRCLPEGPGPFVIDDKLGSLDKNGRKSSGDMNMERRGTQKRHAMGTLGGRVPNGSS</sequence>
<keyword evidence="3" id="KW-1185">Reference proteome</keyword>
<evidence type="ECO:0000313" key="3">
    <source>
        <dbReference type="Proteomes" id="UP000009096"/>
    </source>
</evidence>
<feature type="compositionally biased region" description="Basic and acidic residues" evidence="1">
    <location>
        <begin position="75"/>
        <end position="99"/>
    </location>
</feature>
<dbReference type="Proteomes" id="UP000009096">
    <property type="component" value="Chromosome 2"/>
</dbReference>
<proteinExistence type="predicted"/>
<name>W7LS48_GIBM7</name>
<dbReference type="EMBL" id="CM000579">
    <property type="protein sequence ID" value="EWG41983.1"/>
    <property type="molecule type" value="Genomic_DNA"/>
</dbReference>
<dbReference type="KEGG" id="fvr:FVEG_15373"/>
<dbReference type="GeneID" id="30072249"/>
<dbReference type="RefSeq" id="XP_018748174.1">
    <property type="nucleotide sequence ID" value="XM_018904499.1"/>
</dbReference>